<dbReference type="EMBL" id="CP012600">
    <property type="protein sequence ID" value="ALC81491.1"/>
    <property type="molecule type" value="Genomic_DNA"/>
</dbReference>
<keyword evidence="1" id="KW-0131">Cell cycle</keyword>
<dbReference type="AlphaFoldDB" id="A0A0M4FJ90"/>
<keyword evidence="2" id="KW-1185">Reference proteome</keyword>
<dbReference type="GO" id="GO:0051301">
    <property type="term" value="P:cell division"/>
    <property type="evidence" value="ECO:0007669"/>
    <property type="project" value="UniProtKB-KW"/>
</dbReference>
<dbReference type="Proteomes" id="UP000067625">
    <property type="component" value="Chromosome"/>
</dbReference>
<dbReference type="InterPro" id="IPR025177">
    <property type="entry name" value="MciZ"/>
</dbReference>
<keyword evidence="1" id="KW-0132">Cell division</keyword>
<name>A0A0M4FJ90_9BACI</name>
<sequence length="39" mass="4696">MKIYRLPNGIVLTGKAWEIRAKLKEYGKTFRTIKEWIRS</sequence>
<dbReference type="OrthoDB" id="2990038at2"/>
<dbReference type="STRING" id="1441095.AM592_07680"/>
<evidence type="ECO:0000313" key="1">
    <source>
        <dbReference type="EMBL" id="ALC81491.1"/>
    </source>
</evidence>
<gene>
    <name evidence="1" type="ORF">AM592_07680</name>
</gene>
<protein>
    <submittedName>
        <fullName evidence="1">Cell division protein</fullName>
    </submittedName>
</protein>
<reference evidence="2" key="1">
    <citation type="submission" date="2015-08" db="EMBL/GenBank/DDBJ databases">
        <title>Genome sequencing project for genomic taxonomy and phylogenomics of Bacillus-like bacteria.</title>
        <authorList>
            <person name="Liu B."/>
            <person name="Wang J."/>
            <person name="Zhu Y."/>
            <person name="Liu G."/>
            <person name="Chen Q."/>
            <person name="Chen Z."/>
            <person name="Lan J."/>
            <person name="Che J."/>
            <person name="Ge C."/>
            <person name="Shi H."/>
            <person name="Pan Z."/>
            <person name="Liu X."/>
        </authorList>
    </citation>
    <scope>NUCLEOTIDE SEQUENCE [LARGE SCALE GENOMIC DNA]</scope>
    <source>
        <strain evidence="2">FJAT-4402</strain>
    </source>
</reference>
<proteinExistence type="predicted"/>
<accession>A0A0M4FJ90</accession>
<organism evidence="1 2">
    <name type="scientific">Bacillus gobiensis</name>
    <dbReference type="NCBI Taxonomy" id="1441095"/>
    <lineage>
        <taxon>Bacteria</taxon>
        <taxon>Bacillati</taxon>
        <taxon>Bacillota</taxon>
        <taxon>Bacilli</taxon>
        <taxon>Bacillales</taxon>
        <taxon>Bacillaceae</taxon>
        <taxon>Bacillus</taxon>
    </lineage>
</organism>
<reference evidence="1 2" key="2">
    <citation type="journal article" date="2016" name="Int. J. Syst. Evol. Microbiol.">
        <title>Bacillus gobiensis sp. nov., isolated from a soil sample.</title>
        <authorList>
            <person name="Liu B."/>
            <person name="Liu G.H."/>
            <person name="Cetin S."/>
            <person name="Schumann P."/>
            <person name="Pan Z.Z."/>
            <person name="Chen Q.Q."/>
        </authorList>
    </citation>
    <scope>NUCLEOTIDE SEQUENCE [LARGE SCALE GENOMIC DNA]</scope>
    <source>
        <strain evidence="1 2">FJAT-4402</strain>
    </source>
</reference>
<dbReference type="PATRIC" id="fig|1441095.3.peg.1688"/>
<dbReference type="Pfam" id="PF13072">
    <property type="entry name" value="MciZ"/>
    <property type="match status" value="1"/>
</dbReference>
<dbReference type="RefSeq" id="WP_053603249.1">
    <property type="nucleotide sequence ID" value="NZ_CP012600.1"/>
</dbReference>
<evidence type="ECO:0000313" key="2">
    <source>
        <dbReference type="Proteomes" id="UP000067625"/>
    </source>
</evidence>